<keyword evidence="2" id="KW-1185">Reference proteome</keyword>
<evidence type="ECO:0000313" key="1">
    <source>
        <dbReference type="EMBL" id="MEP0815776.1"/>
    </source>
</evidence>
<comment type="caution">
    <text evidence="1">The sequence shown here is derived from an EMBL/GenBank/DDBJ whole genome shotgun (WGS) entry which is preliminary data.</text>
</comment>
<protein>
    <submittedName>
        <fullName evidence="1">Uncharacterized protein</fullName>
    </submittedName>
</protein>
<dbReference type="Proteomes" id="UP001464891">
    <property type="component" value="Unassembled WGS sequence"/>
</dbReference>
<dbReference type="RefSeq" id="WP_190431315.1">
    <property type="nucleotide sequence ID" value="NZ_JAMPKM010000001.1"/>
</dbReference>
<sequence length="52" mass="5932">MELQRKHWKRLFVELILEAVMLVAPVSLDFLGVAGEYLLEAGREKTEAVNFA</sequence>
<dbReference type="EMBL" id="JAMPKM010000001">
    <property type="protein sequence ID" value="MEP0815776.1"/>
    <property type="molecule type" value="Genomic_DNA"/>
</dbReference>
<gene>
    <name evidence="1" type="ORF">NC998_01555</name>
</gene>
<accession>A0ABV0J1Z1</accession>
<proteinExistence type="predicted"/>
<organism evidence="1 2">
    <name type="scientific">Trichocoleus desertorum GB2-A4</name>
    <dbReference type="NCBI Taxonomy" id="2933944"/>
    <lineage>
        <taxon>Bacteria</taxon>
        <taxon>Bacillati</taxon>
        <taxon>Cyanobacteriota</taxon>
        <taxon>Cyanophyceae</taxon>
        <taxon>Leptolyngbyales</taxon>
        <taxon>Trichocoleusaceae</taxon>
        <taxon>Trichocoleus</taxon>
    </lineage>
</organism>
<evidence type="ECO:0000313" key="2">
    <source>
        <dbReference type="Proteomes" id="UP001464891"/>
    </source>
</evidence>
<name>A0ABV0J1Z1_9CYAN</name>
<reference evidence="1 2" key="1">
    <citation type="submission" date="2022-04" db="EMBL/GenBank/DDBJ databases">
        <title>Positive selection, recombination, and allopatry shape intraspecific diversity of widespread and dominant cyanobacteria.</title>
        <authorList>
            <person name="Wei J."/>
            <person name="Shu W."/>
            <person name="Hu C."/>
        </authorList>
    </citation>
    <scope>NUCLEOTIDE SEQUENCE [LARGE SCALE GENOMIC DNA]</scope>
    <source>
        <strain evidence="1 2">GB2-A4</strain>
    </source>
</reference>